<evidence type="ECO:0000256" key="1">
    <source>
        <dbReference type="SAM" id="MobiDB-lite"/>
    </source>
</evidence>
<dbReference type="GeneID" id="4396105"/>
<dbReference type="InParanoid" id="Q2GPV6"/>
<name>Q2GPV6_CHAGB</name>
<dbReference type="PANTHER" id="PTHR45033:SF1">
    <property type="entry name" value="OXIDOREDUCTASE (EUROFUNG)"/>
    <property type="match status" value="1"/>
</dbReference>
<feature type="compositionally biased region" description="Low complexity" evidence="1">
    <location>
        <begin position="1"/>
        <end position="15"/>
    </location>
</feature>
<dbReference type="VEuPathDB" id="FungiDB:CHGG_09998"/>
<dbReference type="OMA" id="ACITCAG"/>
<dbReference type="AlphaFoldDB" id="Q2GPV6"/>
<evidence type="ECO:0000259" key="2">
    <source>
        <dbReference type="SMART" id="SM00829"/>
    </source>
</evidence>
<dbReference type="RefSeq" id="XP_001227925.1">
    <property type="nucleotide sequence ID" value="XM_001227924.1"/>
</dbReference>
<dbReference type="InterPro" id="IPR013154">
    <property type="entry name" value="ADH-like_N"/>
</dbReference>
<evidence type="ECO:0000313" key="4">
    <source>
        <dbReference type="Proteomes" id="UP000001056"/>
    </source>
</evidence>
<organism evidence="3 4">
    <name type="scientific">Chaetomium globosum (strain ATCC 6205 / CBS 148.51 / DSM 1962 / NBRC 6347 / NRRL 1970)</name>
    <name type="common">Soil fungus</name>
    <dbReference type="NCBI Taxonomy" id="306901"/>
    <lineage>
        <taxon>Eukaryota</taxon>
        <taxon>Fungi</taxon>
        <taxon>Dikarya</taxon>
        <taxon>Ascomycota</taxon>
        <taxon>Pezizomycotina</taxon>
        <taxon>Sordariomycetes</taxon>
        <taxon>Sordariomycetidae</taxon>
        <taxon>Sordariales</taxon>
        <taxon>Chaetomiaceae</taxon>
        <taxon>Chaetomium</taxon>
    </lineage>
</organism>
<dbReference type="Pfam" id="PF08240">
    <property type="entry name" value="ADH_N"/>
    <property type="match status" value="1"/>
</dbReference>
<protein>
    <recommendedName>
        <fullName evidence="2">Enoyl reductase (ER) domain-containing protein</fullName>
    </recommendedName>
</protein>
<dbReference type="EMBL" id="CH408035">
    <property type="protein sequence ID" value="EAQ83594.1"/>
    <property type="molecule type" value="Genomic_DNA"/>
</dbReference>
<sequence>MTSPTTTTTTAIPPTHLAFRRSPGTGTEQTPLPLQLTTEPTLPPSGHLGPHDVLVRVRAVSLNYRDALMLRGTYPGGAVLPSGIVASDCAGEVVAVGGGVTRFAVGERVVPTFVRGGSLGEGGVPLTLGGEVDGVLREFAVFGEEGLVRLPGHFVVGGGVRHWAVLRSRLGKAVGAPDSLDKNKSVLIQVTKLDTPDLASYNYRTNPDQVAEVQRLTGGKGVDYVVNNNGPPGIPADIDSLVPSDGVISIVGFLGGRSADWNPGKLLALIAKTARLQGIAAGSKLDFEALNSFLDEKQVRLDPLVDDKVFNFKDSQAALDYLWSGKHMGKVVIRV</sequence>
<dbReference type="CDD" id="cd08276">
    <property type="entry name" value="MDR7"/>
    <property type="match status" value="1"/>
</dbReference>
<accession>Q2GPV6</accession>
<dbReference type="InterPro" id="IPR052711">
    <property type="entry name" value="Zinc_ADH-like"/>
</dbReference>
<feature type="domain" description="Enoyl reductase (ER)" evidence="2">
    <location>
        <begin position="29"/>
        <end position="333"/>
    </location>
</feature>
<dbReference type="InterPro" id="IPR020843">
    <property type="entry name" value="ER"/>
</dbReference>
<feature type="region of interest" description="Disordered" evidence="1">
    <location>
        <begin position="1"/>
        <end position="49"/>
    </location>
</feature>
<dbReference type="GO" id="GO:0016491">
    <property type="term" value="F:oxidoreductase activity"/>
    <property type="evidence" value="ECO:0007669"/>
    <property type="project" value="InterPro"/>
</dbReference>
<dbReference type="PANTHER" id="PTHR45033">
    <property type="match status" value="1"/>
</dbReference>
<dbReference type="InterPro" id="IPR011032">
    <property type="entry name" value="GroES-like_sf"/>
</dbReference>
<dbReference type="InterPro" id="IPR036291">
    <property type="entry name" value="NAD(P)-bd_dom_sf"/>
</dbReference>
<dbReference type="SMART" id="SM00829">
    <property type="entry name" value="PKS_ER"/>
    <property type="match status" value="1"/>
</dbReference>
<gene>
    <name evidence="3" type="ORF">CHGG_09998</name>
</gene>
<proteinExistence type="predicted"/>
<dbReference type="eggNOG" id="KOG1198">
    <property type="taxonomic scope" value="Eukaryota"/>
</dbReference>
<dbReference type="Proteomes" id="UP000001056">
    <property type="component" value="Unassembled WGS sequence"/>
</dbReference>
<reference evidence="4" key="1">
    <citation type="journal article" date="2015" name="Genome Announc.">
        <title>Draft genome sequence of the cellulolytic fungus Chaetomium globosum.</title>
        <authorList>
            <person name="Cuomo C.A."/>
            <person name="Untereiner W.A."/>
            <person name="Ma L.-J."/>
            <person name="Grabherr M."/>
            <person name="Birren B.W."/>
        </authorList>
    </citation>
    <scope>NUCLEOTIDE SEQUENCE [LARGE SCALE GENOMIC DNA]</scope>
    <source>
        <strain evidence="4">ATCC 6205 / CBS 148.51 / DSM 1962 / NBRC 6347 / NRRL 1970</strain>
    </source>
</reference>
<feature type="compositionally biased region" description="Low complexity" evidence="1">
    <location>
        <begin position="27"/>
        <end position="40"/>
    </location>
</feature>
<dbReference type="SUPFAM" id="SSF50129">
    <property type="entry name" value="GroES-like"/>
    <property type="match status" value="1"/>
</dbReference>
<dbReference type="Pfam" id="PF13602">
    <property type="entry name" value="ADH_zinc_N_2"/>
    <property type="match status" value="1"/>
</dbReference>
<keyword evidence="4" id="KW-1185">Reference proteome</keyword>
<dbReference type="OrthoDB" id="3509362at2759"/>
<dbReference type="Gene3D" id="3.90.180.10">
    <property type="entry name" value="Medium-chain alcohol dehydrogenases, catalytic domain"/>
    <property type="match status" value="2"/>
</dbReference>
<dbReference type="SUPFAM" id="SSF51735">
    <property type="entry name" value="NAD(P)-binding Rossmann-fold domains"/>
    <property type="match status" value="1"/>
</dbReference>
<dbReference type="HOGENOM" id="CLU_026673_3_4_1"/>
<evidence type="ECO:0000313" key="3">
    <source>
        <dbReference type="EMBL" id="EAQ83594.1"/>
    </source>
</evidence>